<dbReference type="InterPro" id="IPR014998">
    <property type="entry name" value="DUF1848"/>
</dbReference>
<proteinExistence type="predicted"/>
<evidence type="ECO:0000313" key="2">
    <source>
        <dbReference type="Proteomes" id="UP000464754"/>
    </source>
</evidence>
<keyword evidence="2" id="KW-1185">Reference proteome</keyword>
<gene>
    <name evidence="1" type="ORF">Aargi30884_23740</name>
</gene>
<protein>
    <recommendedName>
        <fullName evidence="3">DUF1848 domain-containing protein</fullName>
    </recommendedName>
</protein>
<dbReference type="EMBL" id="AP019695">
    <property type="protein sequence ID" value="BBK23471.1"/>
    <property type="molecule type" value="Genomic_DNA"/>
</dbReference>
<evidence type="ECO:0000313" key="1">
    <source>
        <dbReference type="EMBL" id="BBK23471.1"/>
    </source>
</evidence>
<dbReference type="Proteomes" id="UP000464754">
    <property type="component" value="Chromosome"/>
</dbReference>
<evidence type="ECO:0008006" key="3">
    <source>
        <dbReference type="Google" id="ProtNLM"/>
    </source>
</evidence>
<accession>A0A6N4TLL6</accession>
<dbReference type="Pfam" id="PF08902">
    <property type="entry name" value="DUF1848"/>
    <property type="match status" value="1"/>
</dbReference>
<dbReference type="RefSeq" id="WP_118276995.1">
    <property type="nucleotide sequence ID" value="NZ_AP019695.1"/>
</dbReference>
<sequence>MILFVSGRCDIPAFYTPWFFQRLKEGYVDVRNPYDPHQISRIFLDEKNIDAILFCTKNPLPMLSRLDEIPFPFLFHITLTAYHKDIERHVPDKTKIIEGIKKLSEKIGKDKVIVRYDPILLSEHYTIAYHIKAFEKLCSELQGYIDHVIISFVDMYKNTKKHADVMKLKEIKLDDMHTLGKHLGKIGKRYHIPVKTCAEEVDLSAYGIEKGLCIDKEKMEKLVGYRLRDGKGVRKECGCMETVDIGDYNCCGHECLYCYANYNDKTITQRIKLHDPYSSVLIGHIEDTDRITIRKDKKIHQLKLL</sequence>
<reference evidence="2" key="1">
    <citation type="submission" date="2019-05" db="EMBL/GenBank/DDBJ databases">
        <title>Complete genome sequencing of Absiella argi strain JCM 30884.</title>
        <authorList>
            <person name="Sakamoto M."/>
            <person name="Murakami T."/>
            <person name="Mori H."/>
        </authorList>
    </citation>
    <scope>NUCLEOTIDE SEQUENCE [LARGE SCALE GENOMIC DNA]</scope>
    <source>
        <strain evidence="2">JCM 30884</strain>
    </source>
</reference>
<dbReference type="AlphaFoldDB" id="A0A6N4TLL6"/>
<name>A0A6N4TLL6_9FIRM</name>
<organism evidence="1 2">
    <name type="scientific">Amedibacterium intestinale</name>
    <dbReference type="NCBI Taxonomy" id="2583452"/>
    <lineage>
        <taxon>Bacteria</taxon>
        <taxon>Bacillati</taxon>
        <taxon>Bacillota</taxon>
        <taxon>Erysipelotrichia</taxon>
        <taxon>Erysipelotrichales</taxon>
        <taxon>Erysipelotrichaceae</taxon>
        <taxon>Amedibacterium</taxon>
    </lineage>
</organism>
<dbReference type="KEGG" id="aarg:Aargi30884_23740"/>